<evidence type="ECO:0000313" key="1">
    <source>
        <dbReference type="EMBL" id="MCP2730179.1"/>
    </source>
</evidence>
<accession>A0AAE3GTR1</accession>
<dbReference type="AlphaFoldDB" id="A0AAE3GTR1"/>
<dbReference type="RefSeq" id="WP_254012942.1">
    <property type="nucleotide sequence ID" value="NZ_JAMZMM010000175.1"/>
</dbReference>
<sequence length="66" mass="7823">MIYRFFEEGKSKFEEEIQNLIKKQPSSPDSLLQIDEDLLKQRKLSGCTRDFRLKLLDKTCQDRGKS</sequence>
<dbReference type="EMBL" id="JAMZMM010000175">
    <property type="protein sequence ID" value="MCP2730179.1"/>
    <property type="molecule type" value="Genomic_DNA"/>
</dbReference>
<protein>
    <submittedName>
        <fullName evidence="1">Uncharacterized protein</fullName>
    </submittedName>
</protein>
<organism evidence="1 2">
    <name type="scientific">Limnofasciculus baicalensis BBK-W-15</name>
    <dbReference type="NCBI Taxonomy" id="2699891"/>
    <lineage>
        <taxon>Bacteria</taxon>
        <taxon>Bacillati</taxon>
        <taxon>Cyanobacteriota</taxon>
        <taxon>Cyanophyceae</taxon>
        <taxon>Coleofasciculales</taxon>
        <taxon>Coleofasciculaceae</taxon>
        <taxon>Limnofasciculus</taxon>
        <taxon>Limnofasciculus baicalensis</taxon>
    </lineage>
</organism>
<comment type="caution">
    <text evidence="1">The sequence shown here is derived from an EMBL/GenBank/DDBJ whole genome shotgun (WGS) entry which is preliminary data.</text>
</comment>
<gene>
    <name evidence="1" type="ORF">NJ959_17245</name>
</gene>
<name>A0AAE3GTR1_9CYAN</name>
<proteinExistence type="predicted"/>
<reference evidence="1" key="1">
    <citation type="submission" date="2022-06" db="EMBL/GenBank/DDBJ databases">
        <title>New cyanobacteria of genus Symplocastrum in benthos of Lake Baikal.</title>
        <authorList>
            <person name="Sorokovikova E."/>
            <person name="Tikhonova I."/>
            <person name="Krasnopeev A."/>
            <person name="Evseev P."/>
            <person name="Gladkikh A."/>
            <person name="Belykh O."/>
        </authorList>
    </citation>
    <scope>NUCLEOTIDE SEQUENCE</scope>
    <source>
        <strain evidence="1">BBK-W-15</strain>
    </source>
</reference>
<keyword evidence="2" id="KW-1185">Reference proteome</keyword>
<evidence type="ECO:0000313" key="2">
    <source>
        <dbReference type="Proteomes" id="UP001204953"/>
    </source>
</evidence>
<dbReference type="Proteomes" id="UP001204953">
    <property type="component" value="Unassembled WGS sequence"/>
</dbReference>